<evidence type="ECO:0000256" key="6">
    <source>
        <dbReference type="ARBA" id="ARBA00023002"/>
    </source>
</evidence>
<feature type="binding site" description="axial binding residue" evidence="9">
    <location>
        <position position="485"/>
    </location>
    <ligand>
        <name>heme</name>
        <dbReference type="ChEBI" id="CHEBI:30413"/>
    </ligand>
    <ligandPart>
        <name>Fe</name>
        <dbReference type="ChEBI" id="CHEBI:18248"/>
    </ligandPart>
</feature>
<evidence type="ECO:0000256" key="9">
    <source>
        <dbReference type="PIRSR" id="PIRSR602401-1"/>
    </source>
</evidence>
<keyword evidence="4 9" id="KW-0349">Heme</keyword>
<dbReference type="PANTHER" id="PTHR24305">
    <property type="entry name" value="CYTOCHROME P450"/>
    <property type="match status" value="1"/>
</dbReference>
<dbReference type="SUPFAM" id="SSF48264">
    <property type="entry name" value="Cytochrome P450"/>
    <property type="match status" value="1"/>
</dbReference>
<evidence type="ECO:0000256" key="1">
    <source>
        <dbReference type="ARBA" id="ARBA00001971"/>
    </source>
</evidence>
<dbReference type="GO" id="GO:0004497">
    <property type="term" value="F:monooxygenase activity"/>
    <property type="evidence" value="ECO:0007669"/>
    <property type="project" value="UniProtKB-KW"/>
</dbReference>
<proteinExistence type="evidence at transcript level"/>
<organism evidence="10">
    <name type="scientific">Trametes versicolor</name>
    <name type="common">White-rot fungus</name>
    <name type="synonym">Coriolus versicolor</name>
    <dbReference type="NCBI Taxonomy" id="5325"/>
    <lineage>
        <taxon>Eukaryota</taxon>
        <taxon>Fungi</taxon>
        <taxon>Dikarya</taxon>
        <taxon>Basidiomycota</taxon>
        <taxon>Agaricomycotina</taxon>
        <taxon>Agaricomycetes</taxon>
        <taxon>Polyporales</taxon>
        <taxon>Polyporaceae</taxon>
        <taxon>Trametes</taxon>
    </lineage>
</organism>
<dbReference type="InterPro" id="IPR050121">
    <property type="entry name" value="Cytochrome_P450_monoxygenase"/>
</dbReference>
<name>A0AA86MCY7_TRAVE</name>
<evidence type="ECO:0000256" key="5">
    <source>
        <dbReference type="ARBA" id="ARBA00022723"/>
    </source>
</evidence>
<dbReference type="InterPro" id="IPR002401">
    <property type="entry name" value="Cyt_P450_E_grp-I"/>
</dbReference>
<dbReference type="GO" id="GO:0005506">
    <property type="term" value="F:iron ion binding"/>
    <property type="evidence" value="ECO:0007669"/>
    <property type="project" value="InterPro"/>
</dbReference>
<evidence type="ECO:0000256" key="2">
    <source>
        <dbReference type="ARBA" id="ARBA00005179"/>
    </source>
</evidence>
<comment type="pathway">
    <text evidence="2">Secondary metabolite biosynthesis.</text>
</comment>
<gene>
    <name evidence="10" type="primary">CYP5150AZ5</name>
</gene>
<dbReference type="GO" id="GO:0020037">
    <property type="term" value="F:heme binding"/>
    <property type="evidence" value="ECO:0007669"/>
    <property type="project" value="InterPro"/>
</dbReference>
<evidence type="ECO:0000313" key="10">
    <source>
        <dbReference type="EMBL" id="BED42970.1"/>
    </source>
</evidence>
<evidence type="ECO:0000256" key="3">
    <source>
        <dbReference type="ARBA" id="ARBA00010617"/>
    </source>
</evidence>
<dbReference type="InterPro" id="IPR001128">
    <property type="entry name" value="Cyt_P450"/>
</dbReference>
<comment type="cofactor">
    <cofactor evidence="1 9">
        <name>heme</name>
        <dbReference type="ChEBI" id="CHEBI:30413"/>
    </cofactor>
</comment>
<evidence type="ECO:0000256" key="7">
    <source>
        <dbReference type="ARBA" id="ARBA00023004"/>
    </source>
</evidence>
<dbReference type="AlphaFoldDB" id="A0AA86MCY7"/>
<keyword evidence="6" id="KW-0560">Oxidoreductase</keyword>
<evidence type="ECO:0000256" key="8">
    <source>
        <dbReference type="ARBA" id="ARBA00023033"/>
    </source>
</evidence>
<dbReference type="InterPro" id="IPR036396">
    <property type="entry name" value="Cyt_P450_sf"/>
</dbReference>
<dbReference type="EMBL" id="LC761725">
    <property type="protein sequence ID" value="BED42970.1"/>
    <property type="molecule type" value="mRNA"/>
</dbReference>
<protein>
    <submittedName>
        <fullName evidence="10">Cytochrome P450 monooxygenase</fullName>
    </submittedName>
</protein>
<sequence length="552" mass="61642">MFHYIFVISVGYALQRLIRWIAQPRSPLDNIQGPPSPSWLTGHMSQLYETQGWGFQHELRTKYGPVSMLRTLFGQPMLCIYDPAAMNTIVMKDQPNRLPLFEELEWYMNLPLDVFGPGLLSTTGETHRKQRKLLSPVFSTKNLRLVTPVFYDVAHRLTSAISAAVIDDAKTVDVAQYMTRAALELIGQAALGHCFDPLTEEGQHPYAEALKCYIPALTALTRWTPLYRLARPLIPACLRRPIMNLLPSRRVQELLRIVDTMHANAVAIYAEKKVLGESLEKVDEDDATATDLITLLLRANAGVSKEDALPEEELIAQLSILMFAATDTTSNSLTLILDRLAENPHVQDRLRAELAAAKSHLGGDDIPYDELMSLPYLDAVCAETLRVHVPAPLRFREAQADALLPLSKPIRGKDETLMDSIAVPQGTVVFVPIQAANINPEVWGPDAHEWRPERWLEPLPESVAAAKTPGVYSNMMTFWGGRRSCIGFKFAQLEMKVVLAELISTFVFEKTDTPVIWNFAEIVHPTVGADSWHPEYPMKVTLAQETSASDAG</sequence>
<dbReference type="PANTHER" id="PTHR24305:SF166">
    <property type="entry name" value="CYTOCHROME P450 12A4, MITOCHONDRIAL-RELATED"/>
    <property type="match status" value="1"/>
</dbReference>
<keyword evidence="5 9" id="KW-0479">Metal-binding</keyword>
<keyword evidence="8 10" id="KW-0503">Monooxygenase</keyword>
<dbReference type="PRINTS" id="PR00385">
    <property type="entry name" value="P450"/>
</dbReference>
<comment type="similarity">
    <text evidence="3">Belongs to the cytochrome P450 family.</text>
</comment>
<evidence type="ECO:0000256" key="4">
    <source>
        <dbReference type="ARBA" id="ARBA00022617"/>
    </source>
</evidence>
<dbReference type="Pfam" id="PF00067">
    <property type="entry name" value="p450"/>
    <property type="match status" value="1"/>
</dbReference>
<reference evidence="10" key="1">
    <citation type="submission" date="2023-03" db="EMBL/GenBank/DDBJ databases">
        <title>cytochrome P450 monooxygenase from Trametes versicolor.</title>
        <authorList>
            <person name="Ichinose H."/>
        </authorList>
    </citation>
    <scope>NUCLEOTIDE SEQUENCE</scope>
    <source>
        <strain evidence="10">NBRC 30340</strain>
    </source>
</reference>
<accession>A0AA86MCY7</accession>
<keyword evidence="7 9" id="KW-0408">Iron</keyword>
<dbReference type="GO" id="GO:0016705">
    <property type="term" value="F:oxidoreductase activity, acting on paired donors, with incorporation or reduction of molecular oxygen"/>
    <property type="evidence" value="ECO:0007669"/>
    <property type="project" value="InterPro"/>
</dbReference>
<dbReference type="Gene3D" id="1.10.630.10">
    <property type="entry name" value="Cytochrome P450"/>
    <property type="match status" value="1"/>
</dbReference>
<dbReference type="PRINTS" id="PR00463">
    <property type="entry name" value="EP450I"/>
</dbReference>